<evidence type="ECO:0000256" key="4">
    <source>
        <dbReference type="ARBA" id="ARBA00023015"/>
    </source>
</evidence>
<feature type="region of interest" description="Disordered" evidence="9">
    <location>
        <begin position="76"/>
        <end position="96"/>
    </location>
</feature>
<organism evidence="10 11">
    <name type="scientific">Lepeophtheirus salmonis</name>
    <name type="common">Salmon louse</name>
    <name type="synonym">Caligus salmonis</name>
    <dbReference type="NCBI Taxonomy" id="72036"/>
    <lineage>
        <taxon>Eukaryota</taxon>
        <taxon>Metazoa</taxon>
        <taxon>Ecdysozoa</taxon>
        <taxon>Arthropoda</taxon>
        <taxon>Crustacea</taxon>
        <taxon>Multicrustacea</taxon>
        <taxon>Hexanauplia</taxon>
        <taxon>Copepoda</taxon>
        <taxon>Siphonostomatoida</taxon>
        <taxon>Caligidae</taxon>
        <taxon>Lepeophtheirus</taxon>
    </lineage>
</organism>
<evidence type="ECO:0000256" key="3">
    <source>
        <dbReference type="ARBA" id="ARBA00022833"/>
    </source>
</evidence>
<keyword evidence="1" id="KW-0479">Metal-binding</keyword>
<keyword evidence="4" id="KW-0805">Transcription regulation</keyword>
<sequence>MTEKWSAMYVEIKHQIIFITEACMITITTRKNCQFCRYKKCLESGMKPSWVLSEEEKSSRNLIKYVRKNKTTCGKNVNNNNTIESSSSSASSSASSSPAPISPYNIIHFHSLCFTTEESRHIDNLIFAQDSTRNLIPMPELVMDEY</sequence>
<reference evidence="10" key="1">
    <citation type="submission" date="2021-02" db="EMBL/GenBank/DDBJ databases">
        <authorList>
            <person name="Bekaert M."/>
        </authorList>
    </citation>
    <scope>NUCLEOTIDE SEQUENCE</scope>
    <source>
        <strain evidence="10">IoA-00</strain>
    </source>
</reference>
<dbReference type="GO" id="GO:0003700">
    <property type="term" value="F:DNA-binding transcription factor activity"/>
    <property type="evidence" value="ECO:0007669"/>
    <property type="project" value="InterPro"/>
</dbReference>
<name>A0A7R8CGZ9_LEPSM</name>
<evidence type="ECO:0000256" key="2">
    <source>
        <dbReference type="ARBA" id="ARBA00022771"/>
    </source>
</evidence>
<proteinExistence type="predicted"/>
<dbReference type="Proteomes" id="UP000675881">
    <property type="component" value="Chromosome 12"/>
</dbReference>
<evidence type="ECO:0000256" key="5">
    <source>
        <dbReference type="ARBA" id="ARBA00023125"/>
    </source>
</evidence>
<keyword evidence="7" id="KW-0675">Receptor</keyword>
<dbReference type="GO" id="GO:0043565">
    <property type="term" value="F:sequence-specific DNA binding"/>
    <property type="evidence" value="ECO:0007669"/>
    <property type="project" value="InterPro"/>
</dbReference>
<evidence type="ECO:0000256" key="6">
    <source>
        <dbReference type="ARBA" id="ARBA00023163"/>
    </source>
</evidence>
<keyword evidence="5" id="KW-0238">DNA-binding</keyword>
<keyword evidence="2" id="KW-0863">Zinc-finger</keyword>
<keyword evidence="6" id="KW-0804">Transcription</keyword>
<dbReference type="Gene3D" id="3.30.50.10">
    <property type="entry name" value="Erythroid Transcription Factor GATA-1, subunit A"/>
    <property type="match status" value="1"/>
</dbReference>
<dbReference type="PANTHER" id="PTHR48092">
    <property type="entry name" value="KNIRPS-RELATED PROTEIN-RELATED"/>
    <property type="match status" value="1"/>
</dbReference>
<evidence type="ECO:0000256" key="8">
    <source>
        <dbReference type="ARBA" id="ARBA00023242"/>
    </source>
</evidence>
<dbReference type="EMBL" id="HG994591">
    <property type="protein sequence ID" value="CAF2815156.1"/>
    <property type="molecule type" value="Genomic_DNA"/>
</dbReference>
<evidence type="ECO:0000256" key="1">
    <source>
        <dbReference type="ARBA" id="ARBA00022723"/>
    </source>
</evidence>
<feature type="compositionally biased region" description="Low complexity" evidence="9">
    <location>
        <begin position="85"/>
        <end position="96"/>
    </location>
</feature>
<dbReference type="InterPro" id="IPR013088">
    <property type="entry name" value="Znf_NHR/GATA"/>
</dbReference>
<dbReference type="Pfam" id="PF00105">
    <property type="entry name" value="zf-C4"/>
    <property type="match status" value="1"/>
</dbReference>
<keyword evidence="11" id="KW-1185">Reference proteome</keyword>
<dbReference type="OrthoDB" id="6159439at2759"/>
<dbReference type="SUPFAM" id="SSF57716">
    <property type="entry name" value="Glucocorticoid receptor-like (DNA-binding domain)"/>
    <property type="match status" value="1"/>
</dbReference>
<dbReference type="InterPro" id="IPR050200">
    <property type="entry name" value="Nuclear_hormone_rcpt_NR3"/>
</dbReference>
<dbReference type="GO" id="GO:0008270">
    <property type="term" value="F:zinc ion binding"/>
    <property type="evidence" value="ECO:0007669"/>
    <property type="project" value="UniProtKB-KW"/>
</dbReference>
<dbReference type="InterPro" id="IPR001628">
    <property type="entry name" value="Znf_hrmn_rcpt"/>
</dbReference>
<accession>A0A7R8CGZ9</accession>
<evidence type="ECO:0000256" key="9">
    <source>
        <dbReference type="SAM" id="MobiDB-lite"/>
    </source>
</evidence>
<keyword evidence="3" id="KW-0862">Zinc</keyword>
<evidence type="ECO:0000313" key="10">
    <source>
        <dbReference type="EMBL" id="CAF2815156.1"/>
    </source>
</evidence>
<evidence type="ECO:0000256" key="7">
    <source>
        <dbReference type="ARBA" id="ARBA00023170"/>
    </source>
</evidence>
<gene>
    <name evidence="10" type="ORF">LSAA_3563</name>
</gene>
<evidence type="ECO:0000313" key="11">
    <source>
        <dbReference type="Proteomes" id="UP000675881"/>
    </source>
</evidence>
<keyword evidence="8" id="KW-0539">Nucleus</keyword>
<protein>
    <submittedName>
        <fullName evidence="10">(salmon louse) hypothetical protein</fullName>
    </submittedName>
</protein>
<dbReference type="AlphaFoldDB" id="A0A7R8CGZ9"/>